<evidence type="ECO:0000313" key="3">
    <source>
        <dbReference type="Proteomes" id="UP000297762"/>
    </source>
</evidence>
<dbReference type="SUPFAM" id="SSF52266">
    <property type="entry name" value="SGNH hydrolase"/>
    <property type="match status" value="1"/>
</dbReference>
<evidence type="ECO:0000313" key="2">
    <source>
        <dbReference type="EMBL" id="TGL58969.1"/>
    </source>
</evidence>
<gene>
    <name evidence="2" type="ORF">EHQ64_18205</name>
</gene>
<dbReference type="InterPro" id="IPR013830">
    <property type="entry name" value="SGNH_hydro"/>
</dbReference>
<dbReference type="OrthoDB" id="9804395at2"/>
<sequence>MKEIPFYTTSAILSPFLLWQGLRIRKKIPRLPEATGPDFGEIPGKKPIRLLVIGESTVAGVGISDYKSSLTGQIASVLSRKTGRKIFWQAIGESGITVKEAVQKFGSRLPQKSPDLIVIALGANDVLKLNTQKKWSSELEELIGICKNKYPKVSIFIAGVPPVGIFPSLPWLLRSILGWKARLLDQASSYISLRLQNVFHVPMRKIGSIPSEGIFCSDGFHPSSEGCALWGEEIVDSIQTVLI</sequence>
<dbReference type="InterPro" id="IPR036514">
    <property type="entry name" value="SGNH_hydro_sf"/>
</dbReference>
<dbReference type="PANTHER" id="PTHR30383:SF5">
    <property type="entry name" value="SGNH HYDROLASE-TYPE ESTERASE DOMAIN-CONTAINING PROTEIN"/>
    <property type="match status" value="1"/>
</dbReference>
<dbReference type="AlphaFoldDB" id="A0A4R9JZZ1"/>
<comment type="caution">
    <text evidence="2">The sequence shown here is derived from an EMBL/GenBank/DDBJ whole genome shotgun (WGS) entry which is preliminary data.</text>
</comment>
<dbReference type="GO" id="GO:0004622">
    <property type="term" value="F:phosphatidylcholine lysophospholipase activity"/>
    <property type="evidence" value="ECO:0007669"/>
    <property type="project" value="TreeGrafter"/>
</dbReference>
<dbReference type="PANTHER" id="PTHR30383">
    <property type="entry name" value="THIOESTERASE 1/PROTEASE 1/LYSOPHOSPHOLIPASE L1"/>
    <property type="match status" value="1"/>
</dbReference>
<feature type="domain" description="SGNH hydrolase-type esterase" evidence="1">
    <location>
        <begin position="52"/>
        <end position="228"/>
    </location>
</feature>
<dbReference type="RefSeq" id="WP_135651213.1">
    <property type="nucleotide sequence ID" value="NZ_RQGF01000035.1"/>
</dbReference>
<dbReference type="Proteomes" id="UP000297762">
    <property type="component" value="Unassembled WGS sequence"/>
</dbReference>
<proteinExistence type="predicted"/>
<keyword evidence="2" id="KW-0378">Hydrolase</keyword>
<dbReference type="Gene3D" id="3.40.50.1110">
    <property type="entry name" value="SGNH hydrolase"/>
    <property type="match status" value="1"/>
</dbReference>
<dbReference type="InterPro" id="IPR051532">
    <property type="entry name" value="Ester_Hydrolysis_Enzymes"/>
</dbReference>
<dbReference type="Pfam" id="PF13472">
    <property type="entry name" value="Lipase_GDSL_2"/>
    <property type="match status" value="1"/>
</dbReference>
<organism evidence="2 3">
    <name type="scientific">Leptospira sarikeiensis</name>
    <dbReference type="NCBI Taxonomy" id="2484943"/>
    <lineage>
        <taxon>Bacteria</taxon>
        <taxon>Pseudomonadati</taxon>
        <taxon>Spirochaetota</taxon>
        <taxon>Spirochaetia</taxon>
        <taxon>Leptospirales</taxon>
        <taxon>Leptospiraceae</taxon>
        <taxon>Leptospira</taxon>
    </lineage>
</organism>
<dbReference type="EMBL" id="RQGF01000035">
    <property type="protein sequence ID" value="TGL58969.1"/>
    <property type="molecule type" value="Genomic_DNA"/>
</dbReference>
<reference evidence="2" key="1">
    <citation type="journal article" date="2019" name="PLoS Negl. Trop. Dis.">
        <title>Revisiting the worldwide diversity of Leptospira species in the environment.</title>
        <authorList>
            <person name="Vincent A.T."/>
            <person name="Schiettekatte O."/>
            <person name="Bourhy P."/>
            <person name="Veyrier F.J."/>
            <person name="Picardeau M."/>
        </authorList>
    </citation>
    <scope>NUCLEOTIDE SEQUENCE [LARGE SCALE GENOMIC DNA]</scope>
    <source>
        <strain evidence="2">201702455</strain>
    </source>
</reference>
<protein>
    <submittedName>
        <fullName evidence="2">SGNH/GDSL hydrolase family protein</fullName>
    </submittedName>
</protein>
<name>A0A4R9JZZ1_9LEPT</name>
<dbReference type="CDD" id="cd01836">
    <property type="entry name" value="FeeA_FeeB_like"/>
    <property type="match status" value="1"/>
</dbReference>
<evidence type="ECO:0000259" key="1">
    <source>
        <dbReference type="Pfam" id="PF13472"/>
    </source>
</evidence>
<accession>A0A4R9JZZ1</accession>
<keyword evidence="3" id="KW-1185">Reference proteome</keyword>